<name>A0A1T4Y9P1_9MICO</name>
<reference evidence="2" key="1">
    <citation type="submission" date="2017-02" db="EMBL/GenBank/DDBJ databases">
        <authorList>
            <person name="Varghese N."/>
            <person name="Submissions S."/>
        </authorList>
    </citation>
    <scope>NUCLEOTIDE SEQUENCE [LARGE SCALE GENOMIC DNA]</scope>
    <source>
        <strain evidence="2">VKM Ac-2052</strain>
    </source>
</reference>
<gene>
    <name evidence="1" type="ORF">SAMN06295879_2589</name>
</gene>
<dbReference type="EMBL" id="FUYG01000006">
    <property type="protein sequence ID" value="SKA98410.1"/>
    <property type="molecule type" value="Genomic_DNA"/>
</dbReference>
<evidence type="ECO:0000313" key="1">
    <source>
        <dbReference type="EMBL" id="SKA98410.1"/>
    </source>
</evidence>
<proteinExistence type="predicted"/>
<protein>
    <submittedName>
        <fullName evidence="1">Uncharacterized protein</fullName>
    </submittedName>
</protein>
<evidence type="ECO:0000313" key="2">
    <source>
        <dbReference type="Proteomes" id="UP000189735"/>
    </source>
</evidence>
<dbReference type="RefSeq" id="WP_044439621.1">
    <property type="nucleotide sequence ID" value="NZ_FUYG01000006.1"/>
</dbReference>
<organism evidence="1 2">
    <name type="scientific">Agreia bicolorata</name>
    <dbReference type="NCBI Taxonomy" id="110935"/>
    <lineage>
        <taxon>Bacteria</taxon>
        <taxon>Bacillati</taxon>
        <taxon>Actinomycetota</taxon>
        <taxon>Actinomycetes</taxon>
        <taxon>Micrococcales</taxon>
        <taxon>Microbacteriaceae</taxon>
        <taxon>Agreia</taxon>
    </lineage>
</organism>
<dbReference type="Proteomes" id="UP000189735">
    <property type="component" value="Unassembled WGS sequence"/>
</dbReference>
<sequence length="87" mass="10284">MSISYTAEAVTLWVDDDVPSRMVWNGRRWRVSDRPTPIEDLAWSRVTHPPRVRGWRFQATNELGVSFVFDVIWSASDREWSLVRVYD</sequence>
<accession>A0A1T4Y9P1</accession>
<dbReference type="AlphaFoldDB" id="A0A1T4Y9P1"/>